<dbReference type="Gene3D" id="1.10.760.10">
    <property type="entry name" value="Cytochrome c-like domain"/>
    <property type="match status" value="1"/>
</dbReference>
<dbReference type="GO" id="GO:0046872">
    <property type="term" value="F:metal ion binding"/>
    <property type="evidence" value="ECO:0007669"/>
    <property type="project" value="UniProtKB-KW"/>
</dbReference>
<dbReference type="STRING" id="538381.GCA_001696535_03415"/>
<keyword evidence="1 4" id="KW-0349">Heme</keyword>
<keyword evidence="2 4" id="KW-0479">Metal-binding</keyword>
<dbReference type="EMBL" id="OBML01000002">
    <property type="protein sequence ID" value="SOB96020.1"/>
    <property type="molecule type" value="Genomic_DNA"/>
</dbReference>
<protein>
    <submittedName>
        <fullName evidence="6">Cytochrome c</fullName>
    </submittedName>
</protein>
<keyword evidence="3 4" id="KW-0408">Iron</keyword>
<name>A0A285RPP0_9HYPH</name>
<dbReference type="GO" id="GO:0009055">
    <property type="term" value="F:electron transfer activity"/>
    <property type="evidence" value="ECO:0007669"/>
    <property type="project" value="InterPro"/>
</dbReference>
<dbReference type="AlphaFoldDB" id="A0A285RPP0"/>
<dbReference type="PROSITE" id="PS51007">
    <property type="entry name" value="CYTC"/>
    <property type="match status" value="1"/>
</dbReference>
<dbReference type="Pfam" id="PF00034">
    <property type="entry name" value="Cytochrom_C"/>
    <property type="match status" value="1"/>
</dbReference>
<evidence type="ECO:0000259" key="5">
    <source>
        <dbReference type="PROSITE" id="PS51007"/>
    </source>
</evidence>
<dbReference type="RefSeq" id="WP_244297343.1">
    <property type="nucleotide sequence ID" value="NZ_OBML01000002.1"/>
</dbReference>
<dbReference type="Proteomes" id="UP000219331">
    <property type="component" value="Unassembled WGS sequence"/>
</dbReference>
<dbReference type="SUPFAM" id="SSF46626">
    <property type="entry name" value="Cytochrome c"/>
    <property type="match status" value="1"/>
</dbReference>
<evidence type="ECO:0000256" key="1">
    <source>
        <dbReference type="ARBA" id="ARBA00022617"/>
    </source>
</evidence>
<dbReference type="InterPro" id="IPR036909">
    <property type="entry name" value="Cyt_c-like_dom_sf"/>
</dbReference>
<reference evidence="6 7" key="1">
    <citation type="submission" date="2017-08" db="EMBL/GenBank/DDBJ databases">
        <authorList>
            <person name="de Groot N.N."/>
        </authorList>
    </citation>
    <scope>NUCLEOTIDE SEQUENCE [LARGE SCALE GENOMIC DNA]</scope>
    <source>
        <strain evidence="6 7">USBA 352</strain>
    </source>
</reference>
<evidence type="ECO:0000256" key="2">
    <source>
        <dbReference type="ARBA" id="ARBA00022723"/>
    </source>
</evidence>
<organism evidence="6 7">
    <name type="scientific">Stappia indica</name>
    <dbReference type="NCBI Taxonomy" id="538381"/>
    <lineage>
        <taxon>Bacteria</taxon>
        <taxon>Pseudomonadati</taxon>
        <taxon>Pseudomonadota</taxon>
        <taxon>Alphaproteobacteria</taxon>
        <taxon>Hyphomicrobiales</taxon>
        <taxon>Stappiaceae</taxon>
        <taxon>Stappia</taxon>
    </lineage>
</organism>
<evidence type="ECO:0000313" key="7">
    <source>
        <dbReference type="Proteomes" id="UP000219331"/>
    </source>
</evidence>
<keyword evidence="7" id="KW-1185">Reference proteome</keyword>
<feature type="domain" description="Cytochrome c" evidence="5">
    <location>
        <begin position="47"/>
        <end position="133"/>
    </location>
</feature>
<evidence type="ECO:0000256" key="3">
    <source>
        <dbReference type="ARBA" id="ARBA00023004"/>
    </source>
</evidence>
<evidence type="ECO:0000256" key="4">
    <source>
        <dbReference type="PROSITE-ProRule" id="PRU00433"/>
    </source>
</evidence>
<dbReference type="GO" id="GO:0020037">
    <property type="term" value="F:heme binding"/>
    <property type="evidence" value="ECO:0007669"/>
    <property type="project" value="InterPro"/>
</dbReference>
<gene>
    <name evidence="6" type="ORF">SAMN05421512_10292</name>
</gene>
<accession>A0A285RPP0</accession>
<proteinExistence type="predicted"/>
<evidence type="ECO:0000313" key="6">
    <source>
        <dbReference type="EMBL" id="SOB96020.1"/>
    </source>
</evidence>
<sequence length="139" mass="14372">MISRKGLLLGGVALAVAALVVVLRPQPGPEPQPASAMAEVSVPELSGLAAEGKTAFGALCASCHGENAAGRQGIAPPLVHVIYEPGHHADGAFLLAATRGVRQHHWTFGDMPPVPEASPQDVVAITAYVRELQRANGIF</sequence>
<dbReference type="InterPro" id="IPR009056">
    <property type="entry name" value="Cyt_c-like_dom"/>
</dbReference>